<evidence type="ECO:0000256" key="4">
    <source>
        <dbReference type="ARBA" id="ARBA00022485"/>
    </source>
</evidence>
<dbReference type="GO" id="GO:0050661">
    <property type="term" value="F:NADP binding"/>
    <property type="evidence" value="ECO:0007669"/>
    <property type="project" value="UniProtKB-UniRule"/>
</dbReference>
<keyword evidence="6 15" id="KW-0285">Flavoprotein</keyword>
<dbReference type="InterPro" id="IPR023753">
    <property type="entry name" value="FAD/NAD-binding_dom"/>
</dbReference>
<dbReference type="PANTHER" id="PTHR43809">
    <property type="entry name" value="NITRITE REDUCTASE (NADH) LARGE SUBUNIT"/>
    <property type="match status" value="1"/>
</dbReference>
<comment type="cofactor">
    <cofactor evidence="14">
        <name>[2Fe-2S] cluster</name>
        <dbReference type="ChEBI" id="CHEBI:190135"/>
    </cofactor>
</comment>
<dbReference type="InterPro" id="IPR041575">
    <property type="entry name" value="Rubredoxin_C"/>
</dbReference>
<keyword evidence="7" id="KW-0001">2Fe-2S</keyword>
<dbReference type="InterPro" id="IPR005117">
    <property type="entry name" value="NiRdtase/SiRdtase_haem-b_fer"/>
</dbReference>
<dbReference type="Pfam" id="PF04324">
    <property type="entry name" value="Fer2_BFD"/>
    <property type="match status" value="2"/>
</dbReference>
<dbReference type="NCBIfam" id="TIGR02374">
    <property type="entry name" value="nitri_red_nirB"/>
    <property type="match status" value="1"/>
</dbReference>
<keyword evidence="13 15" id="KW-0534">Nitrate assimilation</keyword>
<comment type="cofactor">
    <cofactor evidence="16">
        <name>[4Fe-4S] cluster</name>
        <dbReference type="ChEBI" id="CHEBI:49883"/>
    </cofactor>
    <text evidence="16">Binds 1 [4Fe-4S] cluster per subunit.</text>
</comment>
<dbReference type="AlphaFoldDB" id="A0A1L8RE05"/>
<feature type="domain" description="Nitrite/sulphite reductase 4Fe-4S" evidence="17">
    <location>
        <begin position="624"/>
        <end position="762"/>
    </location>
</feature>
<dbReference type="Pfam" id="PF18267">
    <property type="entry name" value="Rubredoxin_C"/>
    <property type="match status" value="1"/>
</dbReference>
<evidence type="ECO:0000256" key="6">
    <source>
        <dbReference type="ARBA" id="ARBA00022630"/>
    </source>
</evidence>
<dbReference type="STRING" id="214095.RU97_GL002082"/>
<keyword evidence="4 16" id="KW-0004">4Fe-4S</keyword>
<dbReference type="InterPro" id="IPR036136">
    <property type="entry name" value="Nit/Sulf_reduc_fer-like_dom_sf"/>
</dbReference>
<keyword evidence="8 16" id="KW-0479">Metal-binding</keyword>
<feature type="binding site" evidence="16">
    <location>
        <position position="672"/>
    </location>
    <ligand>
        <name>[4Fe-4S] cluster</name>
        <dbReference type="ChEBI" id="CHEBI:49883"/>
    </ligand>
</feature>
<comment type="cofactor">
    <cofactor evidence="1 15">
        <name>FAD</name>
        <dbReference type="ChEBI" id="CHEBI:57692"/>
    </cofactor>
</comment>
<dbReference type="InterPro" id="IPR006067">
    <property type="entry name" value="NO2/SO3_Rdtase_4Fe4S_dom"/>
</dbReference>
<dbReference type="EMBL" id="JXKH01000005">
    <property type="protein sequence ID" value="OJG18009.1"/>
    <property type="molecule type" value="Genomic_DNA"/>
</dbReference>
<dbReference type="Proteomes" id="UP000181884">
    <property type="component" value="Unassembled WGS sequence"/>
</dbReference>
<comment type="pathway">
    <text evidence="2">Nitrogen metabolism; nitrate reduction (assimilation).</text>
</comment>
<keyword evidence="12 16" id="KW-0411">Iron-sulfur</keyword>
<keyword evidence="10" id="KW-0560">Oxidoreductase</keyword>
<evidence type="ECO:0000259" key="17">
    <source>
        <dbReference type="Pfam" id="PF01077"/>
    </source>
</evidence>
<dbReference type="CDD" id="cd19944">
    <property type="entry name" value="NirB_Fer2_BFD-like_2"/>
    <property type="match status" value="1"/>
</dbReference>
<evidence type="ECO:0000259" key="20">
    <source>
        <dbReference type="Pfam" id="PF07992"/>
    </source>
</evidence>
<feature type="binding site" evidence="16">
    <location>
        <position position="632"/>
    </location>
    <ligand>
        <name>[4Fe-4S] cluster</name>
        <dbReference type="ChEBI" id="CHEBI:49883"/>
    </ligand>
</feature>
<feature type="binding site" evidence="16">
    <location>
        <position position="638"/>
    </location>
    <ligand>
        <name>[4Fe-4S] cluster</name>
        <dbReference type="ChEBI" id="CHEBI:49883"/>
    </ligand>
</feature>
<dbReference type="Pfam" id="PF01077">
    <property type="entry name" value="NIR_SIR"/>
    <property type="match status" value="1"/>
</dbReference>
<dbReference type="SUPFAM" id="SSF51905">
    <property type="entry name" value="FAD/NAD(P)-binding domain"/>
    <property type="match status" value="2"/>
</dbReference>
<evidence type="ECO:0000256" key="15">
    <source>
        <dbReference type="PIRNR" id="PIRNR037149"/>
    </source>
</evidence>
<evidence type="ECO:0000256" key="11">
    <source>
        <dbReference type="ARBA" id="ARBA00023004"/>
    </source>
</evidence>
<name>A0A1L8RE05_9ENTE</name>
<dbReference type="RefSeq" id="WP_067393295.1">
    <property type="nucleotide sequence ID" value="NZ_JXKH01000005.1"/>
</dbReference>
<dbReference type="PRINTS" id="PR00368">
    <property type="entry name" value="FADPNR"/>
</dbReference>
<dbReference type="Gene3D" id="3.50.50.60">
    <property type="entry name" value="FAD/NAD(P)-binding domain"/>
    <property type="match status" value="2"/>
</dbReference>
<evidence type="ECO:0000256" key="3">
    <source>
        <dbReference type="ARBA" id="ARBA00010429"/>
    </source>
</evidence>
<dbReference type="Pfam" id="PF07992">
    <property type="entry name" value="Pyr_redox_2"/>
    <property type="match status" value="1"/>
</dbReference>
<dbReference type="InterPro" id="IPR045854">
    <property type="entry name" value="NO2/SO3_Rdtase_4Fe4S_sf"/>
</dbReference>
<evidence type="ECO:0000256" key="5">
    <source>
        <dbReference type="ARBA" id="ARBA00022617"/>
    </source>
</evidence>
<feature type="domain" description="NADH-rubredoxin oxidoreductase C-terminal" evidence="21">
    <location>
        <begin position="318"/>
        <end position="384"/>
    </location>
</feature>
<dbReference type="PRINTS" id="PR00397">
    <property type="entry name" value="SIROHAEM"/>
</dbReference>
<feature type="domain" description="FAD/NAD(P)-binding" evidence="20">
    <location>
        <begin position="4"/>
        <end position="278"/>
    </location>
</feature>
<keyword evidence="11 16" id="KW-0408">Iron</keyword>
<dbReference type="Gene3D" id="1.10.10.1100">
    <property type="entry name" value="BFD-like [2Fe-2S]-binding domain"/>
    <property type="match status" value="1"/>
</dbReference>
<evidence type="ECO:0000256" key="14">
    <source>
        <dbReference type="ARBA" id="ARBA00034078"/>
    </source>
</evidence>
<comment type="caution">
    <text evidence="22">The sequence shown here is derived from an EMBL/GenBank/DDBJ whole genome shotgun (WGS) entry which is preliminary data.</text>
</comment>
<dbReference type="FunFam" id="1.10.10.1100:FF:000002">
    <property type="entry name" value="Nitrite reductase large subunit"/>
    <property type="match status" value="1"/>
</dbReference>
<accession>A0A1L8RE05</accession>
<evidence type="ECO:0000259" key="18">
    <source>
        <dbReference type="Pfam" id="PF03460"/>
    </source>
</evidence>
<keyword evidence="9 15" id="KW-0274">FAD</keyword>
<keyword evidence="23" id="KW-1185">Reference proteome</keyword>
<dbReference type="Gene3D" id="3.30.390.30">
    <property type="match status" value="1"/>
</dbReference>
<evidence type="ECO:0000313" key="23">
    <source>
        <dbReference type="Proteomes" id="UP000181884"/>
    </source>
</evidence>
<feature type="domain" description="BFD-like [2Fe-2S]-binding" evidence="19">
    <location>
        <begin position="478"/>
        <end position="527"/>
    </location>
</feature>
<dbReference type="SUPFAM" id="SSF56014">
    <property type="entry name" value="Nitrite and sulphite reductase 4Fe-4S domain-like"/>
    <property type="match status" value="1"/>
</dbReference>
<dbReference type="Pfam" id="PF03460">
    <property type="entry name" value="NIR_SIR_ferr"/>
    <property type="match status" value="1"/>
</dbReference>
<evidence type="ECO:0000256" key="1">
    <source>
        <dbReference type="ARBA" id="ARBA00001974"/>
    </source>
</evidence>
<dbReference type="PRINTS" id="PR00411">
    <property type="entry name" value="PNDRDTASEI"/>
</dbReference>
<dbReference type="GO" id="GO:0020037">
    <property type="term" value="F:heme binding"/>
    <property type="evidence" value="ECO:0007669"/>
    <property type="project" value="InterPro"/>
</dbReference>
<dbReference type="FunFam" id="3.50.50.60:FF:000033">
    <property type="entry name" value="Nitrite reductase [NAD(P)H], large subunit"/>
    <property type="match status" value="1"/>
</dbReference>
<comment type="similarity">
    <text evidence="3">Belongs to the nitrite and sulfite reductase 4Fe-4S domain family.</text>
</comment>
<keyword evidence="5 16" id="KW-0349">Heme</keyword>
<evidence type="ECO:0000256" key="16">
    <source>
        <dbReference type="PIRSR" id="PIRSR037149-1"/>
    </source>
</evidence>
<dbReference type="InterPro" id="IPR006066">
    <property type="entry name" value="NO2/SO3_Rdtase_FeS/sirohaem_BS"/>
</dbReference>
<dbReference type="InterPro" id="IPR052034">
    <property type="entry name" value="NasD-like"/>
</dbReference>
<dbReference type="InterPro" id="IPR041854">
    <property type="entry name" value="BFD-like_2Fe2S-bd_dom_sf"/>
</dbReference>
<feature type="domain" description="Nitrite/Sulfite reductase ferredoxin-like" evidence="18">
    <location>
        <begin position="552"/>
        <end position="616"/>
    </location>
</feature>
<dbReference type="InterPro" id="IPR007419">
    <property type="entry name" value="BFD-like_2Fe2S-bd_dom"/>
</dbReference>
<evidence type="ECO:0000256" key="2">
    <source>
        <dbReference type="ARBA" id="ARBA00005096"/>
    </source>
</evidence>
<dbReference type="CDD" id="cd19943">
    <property type="entry name" value="NirB_Fer2_BFD-like_1"/>
    <property type="match status" value="1"/>
</dbReference>
<evidence type="ECO:0000313" key="22">
    <source>
        <dbReference type="EMBL" id="OJG18009.1"/>
    </source>
</evidence>
<dbReference type="GO" id="GO:0098809">
    <property type="term" value="F:nitrite reductase activity"/>
    <property type="evidence" value="ECO:0007669"/>
    <property type="project" value="InterPro"/>
</dbReference>
<dbReference type="GO" id="GO:0042128">
    <property type="term" value="P:nitrate assimilation"/>
    <property type="evidence" value="ECO:0007669"/>
    <property type="project" value="UniProtKB-UniRule"/>
</dbReference>
<proteinExistence type="inferred from homology"/>
<evidence type="ECO:0000256" key="10">
    <source>
        <dbReference type="ARBA" id="ARBA00023002"/>
    </source>
</evidence>
<feature type="domain" description="BFD-like [2Fe-2S]-binding" evidence="19">
    <location>
        <begin position="417"/>
        <end position="465"/>
    </location>
</feature>
<evidence type="ECO:0000259" key="19">
    <source>
        <dbReference type="Pfam" id="PF04324"/>
    </source>
</evidence>
<dbReference type="GO" id="GO:0050660">
    <property type="term" value="F:flavin adenine dinucleotide binding"/>
    <property type="evidence" value="ECO:0007669"/>
    <property type="project" value="UniProtKB-UniRule"/>
</dbReference>
<dbReference type="SUPFAM" id="SSF55124">
    <property type="entry name" value="Nitrite/Sulfite reductase N-terminal domain-like"/>
    <property type="match status" value="1"/>
</dbReference>
<dbReference type="GO" id="GO:0051537">
    <property type="term" value="F:2 iron, 2 sulfur cluster binding"/>
    <property type="evidence" value="ECO:0007669"/>
    <property type="project" value="UniProtKB-KW"/>
</dbReference>
<protein>
    <submittedName>
        <fullName evidence="22">Nitrite reductase</fullName>
    </submittedName>
</protein>
<organism evidence="22 23">
    <name type="scientific">Enterococcus canis</name>
    <dbReference type="NCBI Taxonomy" id="214095"/>
    <lineage>
        <taxon>Bacteria</taxon>
        <taxon>Bacillati</taxon>
        <taxon>Bacillota</taxon>
        <taxon>Bacilli</taxon>
        <taxon>Lactobacillales</taxon>
        <taxon>Enterococcaceae</taxon>
        <taxon>Enterococcus</taxon>
    </lineage>
</organism>
<dbReference type="InterPro" id="IPR012744">
    <property type="entry name" value="Nitri_red_NirB"/>
</dbReference>
<dbReference type="PIRSF" id="PIRSF037149">
    <property type="entry name" value="NirB"/>
    <property type="match status" value="1"/>
</dbReference>
<dbReference type="Gene3D" id="3.30.413.10">
    <property type="entry name" value="Sulfite Reductase Hemoprotein, domain 1"/>
    <property type="match status" value="1"/>
</dbReference>
<evidence type="ECO:0000259" key="21">
    <source>
        <dbReference type="Pfam" id="PF18267"/>
    </source>
</evidence>
<evidence type="ECO:0000256" key="9">
    <source>
        <dbReference type="ARBA" id="ARBA00022827"/>
    </source>
</evidence>
<evidence type="ECO:0000256" key="12">
    <source>
        <dbReference type="ARBA" id="ARBA00023014"/>
    </source>
</evidence>
<dbReference type="InterPro" id="IPR017121">
    <property type="entry name" value="Nitrite_Rdtase_lsu"/>
</dbReference>
<evidence type="ECO:0000256" key="7">
    <source>
        <dbReference type="ARBA" id="ARBA00022714"/>
    </source>
</evidence>
<dbReference type="GO" id="GO:0051539">
    <property type="term" value="F:4 iron, 4 sulfur cluster binding"/>
    <property type="evidence" value="ECO:0007669"/>
    <property type="project" value="UniProtKB-KW"/>
</dbReference>
<comment type="cofactor">
    <cofactor evidence="16">
        <name>siroheme</name>
        <dbReference type="ChEBI" id="CHEBI:60052"/>
    </cofactor>
    <text evidence="16">Binds 1 siroheme per subunit.</text>
</comment>
<evidence type="ECO:0000256" key="13">
    <source>
        <dbReference type="ARBA" id="ARBA00023063"/>
    </source>
</evidence>
<evidence type="ECO:0000256" key="8">
    <source>
        <dbReference type="ARBA" id="ARBA00022723"/>
    </source>
</evidence>
<dbReference type="Gene3D" id="3.90.480.20">
    <property type="match status" value="1"/>
</dbReference>
<dbReference type="InterPro" id="IPR036188">
    <property type="entry name" value="FAD/NAD-bd_sf"/>
</dbReference>
<feature type="binding site" evidence="16">
    <location>
        <position position="676"/>
    </location>
    <ligand>
        <name>[4Fe-4S] cluster</name>
        <dbReference type="ChEBI" id="CHEBI:49883"/>
    </ligand>
</feature>
<reference evidence="22 23" key="1">
    <citation type="submission" date="2014-12" db="EMBL/GenBank/DDBJ databases">
        <title>Draft genome sequences of 29 type strains of Enterococci.</title>
        <authorList>
            <person name="Zhong Z."/>
            <person name="Sun Z."/>
            <person name="Liu W."/>
            <person name="Zhang W."/>
            <person name="Zhang H."/>
        </authorList>
    </citation>
    <scope>NUCLEOTIDE SEQUENCE [LARGE SCALE GENOMIC DNA]</scope>
    <source>
        <strain evidence="22 23">DSM 17029</strain>
    </source>
</reference>
<gene>
    <name evidence="22" type="ORF">RU97_GL002082</name>
</gene>
<dbReference type="GO" id="GO:0046872">
    <property type="term" value="F:metal ion binding"/>
    <property type="evidence" value="ECO:0007669"/>
    <property type="project" value="UniProtKB-KW"/>
</dbReference>
<dbReference type="PANTHER" id="PTHR43809:SF1">
    <property type="entry name" value="NITRITE REDUCTASE (NADH) LARGE SUBUNIT"/>
    <property type="match status" value="1"/>
</dbReference>
<dbReference type="UniPathway" id="UPA00653"/>
<feature type="binding site" description="axial binding residue" evidence="16">
    <location>
        <position position="676"/>
    </location>
    <ligand>
        <name>siroheme</name>
        <dbReference type="ChEBI" id="CHEBI:60052"/>
    </ligand>
    <ligandPart>
        <name>Fe</name>
        <dbReference type="ChEBI" id="CHEBI:18248"/>
    </ligandPart>
</feature>
<sequence length="810" mass="89036">MKERLVVIGNGMAGVRTVEEILERDPARYDITIIGKEEYPNYNRIMLSNVLQNKMIVDEIITNPYSWYEENQIRLINHDPVTAIDHAQKVVTTKAGISVNYDKLLFATGSHPFILSIPGADLPGVLAFRTIEDTAQMLDASIKYKKAVVIGGGLLGLEAAKGLQDQGMDVTVVHLAKWLMETQLDEKAGKLLQADLEAQGLNFLMEHATSEILGEERVTGLRFKDGSEIATDLVVMSIGIRPAVELAREIGVEVNRGIVVNDMMATNLPDVYAVGECVEHQGIVYGLVAPLFEQGKVLADLLTEQAEIKPYQGSKTFTSLKVSGCDLYSAGNILNTEGLESIEAFDSINKTYKKVFVKDNKIEGIVLYGETEDGSRYYNMMKKGQEITDLQSIAVLTTADGSDAGDDVVTWADDETVCGCNGVTKGNILQAIREKGLTSVAEVGKVTKAGTSCGKCKGQVQSLLEHELGGVVTAATGICGCTDLNRDQIMTQIYAKHLTTTAAVYETLAFTNPEGCNKCRPAINFYLGVAWPHEHQDERESRYVNERMHANVQKDGTFSVIPRMRGGKTSPQQLLKIAQVAEKYNVPLVKITGSQRIGLYGVRKQDLPAIWEELDMVAAQAYAKAFRSVKTCVGKNFCRFGTQDSMGLGIKLEERFEYIDTPHKFKVGVSACPRSCVESAVKDFGVIGVENGFQVYIGGNGGTEVKEAELLTTVETEAEVIELCGAMMQYYRETGIYGERTAPWLERLGFESVKAVLLDEAKRQALVATLEEATAAKRQDPWHQITADRDLREKMYSIDYRELVGAGEKA</sequence>
<dbReference type="InterPro" id="IPR016156">
    <property type="entry name" value="FAD/NAD-linked_Rdtase_dimer_sf"/>
</dbReference>